<gene>
    <name evidence="4" type="ORF">ILUMI_07875</name>
</gene>
<keyword evidence="2" id="KW-0812">Transmembrane</keyword>
<evidence type="ECO:0000313" key="4">
    <source>
        <dbReference type="EMBL" id="KAF2898304.1"/>
    </source>
</evidence>
<sequence length="250" mass="28684">MGKYTVIFAIFIVLIGIYISISKQYLTHFINFTPSSKTTGLFTSEELQKYNGIDNPELYLAILGNVFDVTKGKKHYGPGETYNIFVGRDASRLFVTGKFSNKDVADDVMGLKHQELISLSNWLKFYKKEYDKVGKVIGRYYDESGKPTQYYKELKNLIKVAESEKESIELEKFKFPPCNVEWTVESGSRVWCTKRSGGIERDWIGVPRKLYEPGSDSYRCACISDENKNLGNLREYEDCDPSFVSCYVKS</sequence>
<dbReference type="FunFam" id="3.10.120.10:FF:000003">
    <property type="entry name" value="membrane-associated progesterone receptor component 1"/>
    <property type="match status" value="1"/>
</dbReference>
<keyword evidence="2" id="KW-1133">Transmembrane helix</keyword>
<name>A0A8K0GFX9_IGNLU</name>
<organism evidence="4 5">
    <name type="scientific">Ignelater luminosus</name>
    <name type="common">Cucubano</name>
    <name type="synonym">Pyrophorus luminosus</name>
    <dbReference type="NCBI Taxonomy" id="2038154"/>
    <lineage>
        <taxon>Eukaryota</taxon>
        <taxon>Metazoa</taxon>
        <taxon>Ecdysozoa</taxon>
        <taxon>Arthropoda</taxon>
        <taxon>Hexapoda</taxon>
        <taxon>Insecta</taxon>
        <taxon>Pterygota</taxon>
        <taxon>Neoptera</taxon>
        <taxon>Endopterygota</taxon>
        <taxon>Coleoptera</taxon>
        <taxon>Polyphaga</taxon>
        <taxon>Elateriformia</taxon>
        <taxon>Elateroidea</taxon>
        <taxon>Elateridae</taxon>
        <taxon>Agrypninae</taxon>
        <taxon>Pyrophorini</taxon>
        <taxon>Ignelater</taxon>
    </lineage>
</organism>
<dbReference type="Proteomes" id="UP000801492">
    <property type="component" value="Unassembled WGS sequence"/>
</dbReference>
<feature type="transmembrane region" description="Helical" evidence="2">
    <location>
        <begin position="6"/>
        <end position="26"/>
    </location>
</feature>
<keyword evidence="2" id="KW-0472">Membrane</keyword>
<comment type="similarity">
    <text evidence="1">Belongs to the cytochrome b5 family. MAPR subfamily.</text>
</comment>
<accession>A0A8K0GFX9</accession>
<dbReference type="InterPro" id="IPR036400">
    <property type="entry name" value="Cyt_B5-like_heme/steroid_sf"/>
</dbReference>
<dbReference type="SUPFAM" id="SSF55856">
    <property type="entry name" value="Cytochrome b5-like heme/steroid binding domain"/>
    <property type="match status" value="1"/>
</dbReference>
<evidence type="ECO:0000256" key="1">
    <source>
        <dbReference type="ARBA" id="ARBA00038357"/>
    </source>
</evidence>
<comment type="caution">
    <text evidence="4">The sequence shown here is derived from an EMBL/GenBank/DDBJ whole genome shotgun (WGS) entry which is preliminary data.</text>
</comment>
<dbReference type="GO" id="GO:0016020">
    <property type="term" value="C:membrane"/>
    <property type="evidence" value="ECO:0007669"/>
    <property type="project" value="TreeGrafter"/>
</dbReference>
<dbReference type="PANTHER" id="PTHR10281:SF4">
    <property type="entry name" value="NEUFERRICIN"/>
    <property type="match status" value="1"/>
</dbReference>
<dbReference type="SMART" id="SM01117">
    <property type="entry name" value="Cyt-b5"/>
    <property type="match status" value="1"/>
</dbReference>
<protein>
    <recommendedName>
        <fullName evidence="3">Cytochrome b5 heme-binding domain-containing protein</fullName>
    </recommendedName>
</protein>
<feature type="domain" description="Cytochrome b5 heme-binding" evidence="3">
    <location>
        <begin position="42"/>
        <end position="137"/>
    </location>
</feature>
<evidence type="ECO:0000256" key="2">
    <source>
        <dbReference type="SAM" id="Phobius"/>
    </source>
</evidence>
<dbReference type="GO" id="GO:0012505">
    <property type="term" value="C:endomembrane system"/>
    <property type="evidence" value="ECO:0007669"/>
    <property type="project" value="TreeGrafter"/>
</dbReference>
<evidence type="ECO:0000313" key="5">
    <source>
        <dbReference type="Proteomes" id="UP000801492"/>
    </source>
</evidence>
<evidence type="ECO:0000259" key="3">
    <source>
        <dbReference type="SMART" id="SM01117"/>
    </source>
</evidence>
<dbReference type="Gene3D" id="3.10.120.10">
    <property type="entry name" value="Cytochrome b5-like heme/steroid binding domain"/>
    <property type="match status" value="1"/>
</dbReference>
<dbReference type="Pfam" id="PF00173">
    <property type="entry name" value="Cyt-b5"/>
    <property type="match status" value="1"/>
</dbReference>
<dbReference type="InterPro" id="IPR050577">
    <property type="entry name" value="MAPR/NEUFC/NENF-like"/>
</dbReference>
<dbReference type="InterPro" id="IPR001199">
    <property type="entry name" value="Cyt_B5-like_heme/steroid-bd"/>
</dbReference>
<keyword evidence="5" id="KW-1185">Reference proteome</keyword>
<dbReference type="AlphaFoldDB" id="A0A8K0GFX9"/>
<dbReference type="PANTHER" id="PTHR10281">
    <property type="entry name" value="MEMBRANE-ASSOCIATED PROGESTERONE RECEPTOR COMPONENT-RELATED"/>
    <property type="match status" value="1"/>
</dbReference>
<proteinExistence type="inferred from homology"/>
<reference evidence="4" key="1">
    <citation type="submission" date="2019-08" db="EMBL/GenBank/DDBJ databases">
        <title>The genome of the North American firefly Photinus pyralis.</title>
        <authorList>
            <consortium name="Photinus pyralis genome working group"/>
            <person name="Fallon T.R."/>
            <person name="Sander Lower S.E."/>
            <person name="Weng J.-K."/>
        </authorList>
    </citation>
    <scope>NUCLEOTIDE SEQUENCE</scope>
    <source>
        <strain evidence="4">TRF0915ILg1</strain>
        <tissue evidence="4">Whole body</tissue>
    </source>
</reference>
<dbReference type="OrthoDB" id="10257697at2759"/>
<dbReference type="EMBL" id="VTPC01003590">
    <property type="protein sequence ID" value="KAF2898304.1"/>
    <property type="molecule type" value="Genomic_DNA"/>
</dbReference>